<evidence type="ECO:0000313" key="2">
    <source>
        <dbReference type="Proteomes" id="UP000307768"/>
    </source>
</evidence>
<dbReference type="Gene3D" id="3.40.50.150">
    <property type="entry name" value="Vaccinia Virus protein VP39"/>
    <property type="match status" value="1"/>
</dbReference>
<proteinExistence type="predicted"/>
<reference evidence="1 2" key="1">
    <citation type="submission" date="2019-09" db="EMBL/GenBank/DDBJ databases">
        <title>Mumia zhuanghuii sp. nov. isolated from the intestinal contents of plateau pika (Ochotona curzoniae) in the Qinghai-Tibet plateau of China.</title>
        <authorList>
            <person name="Tian Z."/>
        </authorList>
    </citation>
    <scope>NUCLEOTIDE SEQUENCE [LARGE SCALE GENOMIC DNA]</scope>
    <source>
        <strain evidence="2">350</strain>
    </source>
</reference>
<gene>
    <name evidence="1" type="ORF">FE697_005735</name>
</gene>
<keyword evidence="1" id="KW-0808">Transferase</keyword>
<dbReference type="SUPFAM" id="SSF53335">
    <property type="entry name" value="S-adenosyl-L-methionine-dependent methyltransferases"/>
    <property type="match status" value="1"/>
</dbReference>
<name>A0A5Q6S4M9_9ACTN</name>
<dbReference type="GO" id="GO:0032259">
    <property type="term" value="P:methylation"/>
    <property type="evidence" value="ECO:0007669"/>
    <property type="project" value="UniProtKB-KW"/>
</dbReference>
<dbReference type="CDD" id="cd02440">
    <property type="entry name" value="AdoMet_MTases"/>
    <property type="match status" value="1"/>
</dbReference>
<accession>A0A5Q6S4M9</accession>
<dbReference type="OrthoDB" id="9810247at2"/>
<dbReference type="GO" id="GO:0008168">
    <property type="term" value="F:methyltransferase activity"/>
    <property type="evidence" value="ECO:0007669"/>
    <property type="project" value="UniProtKB-KW"/>
</dbReference>
<organism evidence="1 2">
    <name type="scientific">Mumia zhuanghuii</name>
    <dbReference type="NCBI Taxonomy" id="2585211"/>
    <lineage>
        <taxon>Bacteria</taxon>
        <taxon>Bacillati</taxon>
        <taxon>Actinomycetota</taxon>
        <taxon>Actinomycetes</taxon>
        <taxon>Propionibacteriales</taxon>
        <taxon>Nocardioidaceae</taxon>
        <taxon>Mumia</taxon>
    </lineage>
</organism>
<protein>
    <submittedName>
        <fullName evidence="1">Class I SAM-dependent methyltransferase</fullName>
    </submittedName>
</protein>
<dbReference type="AlphaFoldDB" id="A0A5Q6S4M9"/>
<dbReference type="EMBL" id="VDFQ02000001">
    <property type="protein sequence ID" value="KAA1425355.1"/>
    <property type="molecule type" value="Genomic_DNA"/>
</dbReference>
<dbReference type="RefSeq" id="WP_149768530.1">
    <property type="nucleotide sequence ID" value="NZ_VDFQ02000001.1"/>
</dbReference>
<keyword evidence="1" id="KW-0489">Methyltransferase</keyword>
<dbReference type="InterPro" id="IPR029063">
    <property type="entry name" value="SAM-dependent_MTases_sf"/>
</dbReference>
<dbReference type="Pfam" id="PF13489">
    <property type="entry name" value="Methyltransf_23"/>
    <property type="match status" value="1"/>
</dbReference>
<sequence length="267" mass="29268">MTARARSLRLGVAMASSTSVVLESLVDLYPHALRPRLAADVRRQRFQVDMVRALAPGGRLVDIGGGVASFAAACAALGMDATVVDDFSDPINAQHGADALKAHQRYGVSIVDRDVIDGGLGMAPGSVDVITTFDSMEHWHHSPKRLFAEVMAVLRPGGWFLLGVPNAVNIRKRLTVPFGKGKWSQMVDWYEQPVFRGHVREPDVEDLHYIADDMALENPSVFGRNWLGYRSKNAVVRRLTPLIDGALQHAPGLCSDIYLLGQRPHRA</sequence>
<evidence type="ECO:0000313" key="1">
    <source>
        <dbReference type="EMBL" id="KAA1425355.1"/>
    </source>
</evidence>
<comment type="caution">
    <text evidence="1">The sequence shown here is derived from an EMBL/GenBank/DDBJ whole genome shotgun (WGS) entry which is preliminary data.</text>
</comment>
<dbReference type="Proteomes" id="UP000307768">
    <property type="component" value="Unassembled WGS sequence"/>
</dbReference>